<evidence type="ECO:0000256" key="10">
    <source>
        <dbReference type="ARBA" id="ARBA00022801"/>
    </source>
</evidence>
<evidence type="ECO:0000256" key="4">
    <source>
        <dbReference type="ARBA" id="ARBA00007806"/>
    </source>
</evidence>
<keyword evidence="10 17" id="KW-0378">Hydrolase</keyword>
<dbReference type="EC" id="3.2.1.21" evidence="6"/>
<dbReference type="SUPFAM" id="SSF74650">
    <property type="entry name" value="Galactose mutarotase-like"/>
    <property type="match status" value="1"/>
</dbReference>
<evidence type="ECO:0000256" key="6">
    <source>
        <dbReference type="ARBA" id="ARBA00012744"/>
    </source>
</evidence>
<dbReference type="GO" id="GO:0008422">
    <property type="term" value="F:beta-glucosidase activity"/>
    <property type="evidence" value="ECO:0007669"/>
    <property type="project" value="UniProtKB-EC"/>
</dbReference>
<name>A0A6A6VU35_9PEZI</name>
<dbReference type="OrthoDB" id="5839090at2759"/>
<comment type="function">
    <text evidence="16">Glucosidase involved in the degradation of cellulosic biomass. Has both alpha- and beta-glucosidase activity.</text>
</comment>
<dbReference type="Pfam" id="PF21365">
    <property type="entry name" value="Glyco_hydro_31_3rd"/>
    <property type="match status" value="1"/>
</dbReference>
<dbReference type="GO" id="GO:0004558">
    <property type="term" value="F:alpha-1,4-glucosidase activity"/>
    <property type="evidence" value="ECO:0007669"/>
    <property type="project" value="UniProtKB-EC"/>
</dbReference>
<evidence type="ECO:0000256" key="11">
    <source>
        <dbReference type="ARBA" id="ARBA00023180"/>
    </source>
</evidence>
<dbReference type="InterPro" id="IPR011013">
    <property type="entry name" value="Gal_mutarotase_sf_dom"/>
</dbReference>
<evidence type="ECO:0000256" key="12">
    <source>
        <dbReference type="ARBA" id="ARBA00023277"/>
    </source>
</evidence>
<evidence type="ECO:0000256" key="1">
    <source>
        <dbReference type="ARBA" id="ARBA00000448"/>
    </source>
</evidence>
<dbReference type="PROSITE" id="PS00129">
    <property type="entry name" value="GLYCOSYL_HYDROL_F31_1"/>
    <property type="match status" value="1"/>
</dbReference>
<dbReference type="GO" id="GO:0030246">
    <property type="term" value="F:carbohydrate binding"/>
    <property type="evidence" value="ECO:0007669"/>
    <property type="project" value="InterPro"/>
</dbReference>
<evidence type="ECO:0000259" key="21">
    <source>
        <dbReference type="Pfam" id="PF13802"/>
    </source>
</evidence>
<dbReference type="Proteomes" id="UP000799437">
    <property type="component" value="Unassembled WGS sequence"/>
</dbReference>
<evidence type="ECO:0000256" key="18">
    <source>
        <dbReference type="SAM" id="MobiDB-lite"/>
    </source>
</evidence>
<dbReference type="PANTHER" id="PTHR22762">
    <property type="entry name" value="ALPHA-GLUCOSIDASE"/>
    <property type="match status" value="1"/>
</dbReference>
<evidence type="ECO:0000256" key="7">
    <source>
        <dbReference type="ARBA" id="ARBA00014002"/>
    </source>
</evidence>
<comment type="catalytic activity">
    <reaction evidence="1">
        <text>Hydrolysis of terminal, non-reducing beta-D-glucosyl residues with release of beta-D-glucose.</text>
        <dbReference type="EC" id="3.2.1.21"/>
    </reaction>
</comment>
<feature type="signal peptide" evidence="19">
    <location>
        <begin position="1"/>
        <end position="17"/>
    </location>
</feature>
<dbReference type="SUPFAM" id="SSF51445">
    <property type="entry name" value="(Trans)glycosidases"/>
    <property type="match status" value="1"/>
</dbReference>
<dbReference type="InterPro" id="IPR017853">
    <property type="entry name" value="GH"/>
</dbReference>
<sequence>MAQLALLIVCLTASVAAAPYAGATKLERRQSLESCPGYTASNVLSSPNSLTAELSLSGDACNVYGTDIDSLLLTVTYETDKRLHVLIEDASHEIYRVPESVLPRPVSQNSTVDESDLEFSYGESPFTFTVKRKSTGEALFDSSAAPLVFEDQYLRLRTALPEDPNLYGLGEHSDSFRLNTTNYTRTMWSRDAFGIPEGSNLYGNHPIYFDHRESGSHGVFLLSSAGMDIKINNTQAEGQYLEYNTLGGVIDLYFLAGDTPLDVSKQYAELVGLPAMNSYWSLGFHNCRYGYRDFYAVAETIANYSSAGIPLETQWTDIDYMYERWIFTVDPTRFEIARVRDIVDYLHEHDQHYIVMVDPAVAYNDFGNYSTLSRGIDQDVFMKYDNGTIFTGVVWPGPTVFPDWFHPNTQAFWSNEFAQFFDPGDGIDIDGLWIDMNEAANFCPFPCLDPVGYSENNRFPPQRPFLRSQPREIPGFPAEFQPGAQDYPPDSLPYNDPNLAPPASPNSGPNNKRQASEIPGQSFSAELTTPVGVEGRNLLAPPYRINNANTFQDIGGNSNQTIRTDLHHYHGLADLDVHNLYGTMMSEASRGAMIDRRPKLRPLVITRSTFAGAGRKTGKWLGDNLSIWDHYRNQIQGMLDFSAIYQVPMVGSDVCGFGQNTTETLCARWAMLGAFNPFYRNHNQDSALPQEFYIWPSVTAAAKKAIDIRYRLLDYFYTALYEQTLDGTPSLNPLFFKYPTDSETFGNALQFFYGPSILVSPVTEENSTSVSIYIPKDTLYDFYTYEKVDGQGEWVNLTDVAFDHIPLHIKGGSIIPFRSESAMTTTEVRTKPFDVVIAPGSDGNASGSLYLDDGVSIEQEHGWTYLKFSYNSNELHITGGFGYQEEGNKIAKFTVLGVESAPAVVTVSKKGEYNLQSSGGSGCYTFDAGRNVLTITAEIPLDANTTISWH</sequence>
<dbReference type="GO" id="GO:0071555">
    <property type="term" value="P:cell wall organization"/>
    <property type="evidence" value="ECO:0007669"/>
    <property type="project" value="UniProtKB-KW"/>
</dbReference>
<dbReference type="RefSeq" id="XP_033595208.1">
    <property type="nucleotide sequence ID" value="XM_033740308.1"/>
</dbReference>
<feature type="region of interest" description="Disordered" evidence="18">
    <location>
        <begin position="459"/>
        <end position="525"/>
    </location>
</feature>
<evidence type="ECO:0000259" key="22">
    <source>
        <dbReference type="Pfam" id="PF21365"/>
    </source>
</evidence>
<feature type="chain" id="PRO_5025524145" description="Probable alpha/beta-glucosidase agdC" evidence="19">
    <location>
        <begin position="18"/>
        <end position="950"/>
    </location>
</feature>
<dbReference type="EMBL" id="ML996595">
    <property type="protein sequence ID" value="KAF2752757.1"/>
    <property type="molecule type" value="Genomic_DNA"/>
</dbReference>
<evidence type="ECO:0000256" key="16">
    <source>
        <dbReference type="ARBA" id="ARBA00025512"/>
    </source>
</evidence>
<dbReference type="InterPro" id="IPR030458">
    <property type="entry name" value="Glyco_hydro_31_AS"/>
</dbReference>
<dbReference type="InterPro" id="IPR000322">
    <property type="entry name" value="Glyco_hydro_31_TIM"/>
</dbReference>
<evidence type="ECO:0000256" key="17">
    <source>
        <dbReference type="RuleBase" id="RU361185"/>
    </source>
</evidence>
<feature type="domain" description="Glycoside hydrolase family 31 TIM barrel" evidence="20">
    <location>
        <begin position="274"/>
        <end position="719"/>
    </location>
</feature>
<reference evidence="23" key="1">
    <citation type="journal article" date="2020" name="Stud. Mycol.">
        <title>101 Dothideomycetes genomes: a test case for predicting lifestyles and emergence of pathogens.</title>
        <authorList>
            <person name="Haridas S."/>
            <person name="Albert R."/>
            <person name="Binder M."/>
            <person name="Bloem J."/>
            <person name="Labutti K."/>
            <person name="Salamov A."/>
            <person name="Andreopoulos B."/>
            <person name="Baker S."/>
            <person name="Barry K."/>
            <person name="Bills G."/>
            <person name="Bluhm B."/>
            <person name="Cannon C."/>
            <person name="Castanera R."/>
            <person name="Culley D."/>
            <person name="Daum C."/>
            <person name="Ezra D."/>
            <person name="Gonzalez J."/>
            <person name="Henrissat B."/>
            <person name="Kuo A."/>
            <person name="Liang C."/>
            <person name="Lipzen A."/>
            <person name="Lutzoni F."/>
            <person name="Magnuson J."/>
            <person name="Mondo S."/>
            <person name="Nolan M."/>
            <person name="Ohm R."/>
            <person name="Pangilinan J."/>
            <person name="Park H.-J."/>
            <person name="Ramirez L."/>
            <person name="Alfaro M."/>
            <person name="Sun H."/>
            <person name="Tritt A."/>
            <person name="Yoshinaga Y."/>
            <person name="Zwiers L.-H."/>
            <person name="Turgeon B."/>
            <person name="Goodwin S."/>
            <person name="Spatafora J."/>
            <person name="Crous P."/>
            <person name="Grigoriev I."/>
        </authorList>
    </citation>
    <scope>NUCLEOTIDE SEQUENCE</scope>
    <source>
        <strain evidence="23">CBS 121739</strain>
    </source>
</reference>
<accession>A0A6A6VU35</accession>
<evidence type="ECO:0000256" key="5">
    <source>
        <dbReference type="ARBA" id="ARBA00012741"/>
    </source>
</evidence>
<dbReference type="CDD" id="cd06602">
    <property type="entry name" value="GH31_MGAM_SI_GAA"/>
    <property type="match status" value="1"/>
</dbReference>
<keyword evidence="14" id="KW-0961">Cell wall biogenesis/degradation</keyword>
<evidence type="ECO:0000256" key="8">
    <source>
        <dbReference type="ARBA" id="ARBA00022525"/>
    </source>
</evidence>
<dbReference type="Gene3D" id="2.60.40.1760">
    <property type="entry name" value="glycosyl hydrolase (family 31)"/>
    <property type="match status" value="1"/>
</dbReference>
<dbReference type="CDD" id="cd14752">
    <property type="entry name" value="GH31_N"/>
    <property type="match status" value="1"/>
</dbReference>
<dbReference type="InterPro" id="IPR025887">
    <property type="entry name" value="Glyco_hydro_31_N_dom"/>
</dbReference>
<evidence type="ECO:0000256" key="2">
    <source>
        <dbReference type="ARBA" id="ARBA00001657"/>
    </source>
</evidence>
<evidence type="ECO:0000256" key="19">
    <source>
        <dbReference type="SAM" id="SignalP"/>
    </source>
</evidence>
<dbReference type="GO" id="GO:0005576">
    <property type="term" value="C:extracellular region"/>
    <property type="evidence" value="ECO:0007669"/>
    <property type="project" value="UniProtKB-SubCell"/>
</dbReference>
<keyword evidence="9 19" id="KW-0732">Signal</keyword>
<evidence type="ECO:0000256" key="15">
    <source>
        <dbReference type="ARBA" id="ARBA00023326"/>
    </source>
</evidence>
<keyword evidence="15" id="KW-0624">Polysaccharide degradation</keyword>
<keyword evidence="24" id="KW-1185">Reference proteome</keyword>
<evidence type="ECO:0000313" key="23">
    <source>
        <dbReference type="EMBL" id="KAF2752757.1"/>
    </source>
</evidence>
<keyword evidence="13 17" id="KW-0326">Glycosidase</keyword>
<keyword evidence="8" id="KW-0964">Secreted</keyword>
<dbReference type="AlphaFoldDB" id="A0A6A6VU35"/>
<dbReference type="InterPro" id="IPR048395">
    <property type="entry name" value="Glyco_hydro_31_C"/>
</dbReference>
<dbReference type="PANTHER" id="PTHR22762:SF67">
    <property type="entry name" value="ALPHA_BETA-GLUCOSIDASE AGDC-RELATED"/>
    <property type="match status" value="1"/>
</dbReference>
<dbReference type="Gene3D" id="3.20.20.80">
    <property type="entry name" value="Glycosidases"/>
    <property type="match status" value="2"/>
</dbReference>
<dbReference type="InterPro" id="IPR013780">
    <property type="entry name" value="Glyco_hydro_b"/>
</dbReference>
<evidence type="ECO:0000313" key="24">
    <source>
        <dbReference type="Proteomes" id="UP000799437"/>
    </source>
</evidence>
<dbReference type="SUPFAM" id="SSF51011">
    <property type="entry name" value="Glycosyl hydrolase domain"/>
    <property type="match status" value="1"/>
</dbReference>
<evidence type="ECO:0000259" key="20">
    <source>
        <dbReference type="Pfam" id="PF01055"/>
    </source>
</evidence>
<organism evidence="23 24">
    <name type="scientific">Pseudovirgaria hyperparasitica</name>
    <dbReference type="NCBI Taxonomy" id="470096"/>
    <lineage>
        <taxon>Eukaryota</taxon>
        <taxon>Fungi</taxon>
        <taxon>Dikarya</taxon>
        <taxon>Ascomycota</taxon>
        <taxon>Pezizomycotina</taxon>
        <taxon>Dothideomycetes</taxon>
        <taxon>Dothideomycetes incertae sedis</taxon>
        <taxon>Acrospermales</taxon>
        <taxon>Acrospermaceae</taxon>
        <taxon>Pseudovirgaria</taxon>
    </lineage>
</organism>
<feature type="domain" description="Glycoside hydrolase family 31 N-terminal" evidence="21">
    <location>
        <begin position="108"/>
        <end position="227"/>
    </location>
</feature>
<proteinExistence type="inferred from homology"/>
<evidence type="ECO:0000256" key="14">
    <source>
        <dbReference type="ARBA" id="ARBA00023316"/>
    </source>
</evidence>
<comment type="similarity">
    <text evidence="4 17">Belongs to the glycosyl hydrolase 31 family.</text>
</comment>
<dbReference type="GeneID" id="54481362"/>
<keyword evidence="11" id="KW-0325">Glycoprotein</keyword>
<dbReference type="GO" id="GO:0000272">
    <property type="term" value="P:polysaccharide catabolic process"/>
    <property type="evidence" value="ECO:0007669"/>
    <property type="project" value="UniProtKB-KW"/>
</dbReference>
<evidence type="ECO:0000256" key="3">
    <source>
        <dbReference type="ARBA" id="ARBA00004613"/>
    </source>
</evidence>
<evidence type="ECO:0000256" key="9">
    <source>
        <dbReference type="ARBA" id="ARBA00022729"/>
    </source>
</evidence>
<keyword evidence="12" id="KW-0119">Carbohydrate metabolism</keyword>
<gene>
    <name evidence="23" type="ORF">EJ05DRAFT_266135</name>
</gene>
<dbReference type="Pfam" id="PF13802">
    <property type="entry name" value="Gal_mutarotas_2"/>
    <property type="match status" value="1"/>
</dbReference>
<feature type="domain" description="Glycosyl hydrolase family 31 C-terminal" evidence="22">
    <location>
        <begin position="727"/>
        <end position="815"/>
    </location>
</feature>
<dbReference type="Pfam" id="PF01055">
    <property type="entry name" value="Glyco_hydro_31_2nd"/>
    <property type="match status" value="1"/>
</dbReference>
<protein>
    <recommendedName>
        <fullName evidence="7">Probable alpha/beta-glucosidase agdC</fullName>
        <ecNumber evidence="5">3.2.1.20</ecNumber>
        <ecNumber evidence="6">3.2.1.21</ecNumber>
    </recommendedName>
</protein>
<dbReference type="Gene3D" id="2.60.40.1180">
    <property type="entry name" value="Golgi alpha-mannosidase II"/>
    <property type="match status" value="2"/>
</dbReference>
<comment type="subcellular location">
    <subcellularLocation>
        <location evidence="3">Secreted</location>
    </subcellularLocation>
</comment>
<dbReference type="EC" id="3.2.1.20" evidence="5"/>
<comment type="catalytic activity">
    <reaction evidence="2">
        <text>Hydrolysis of terminal, non-reducing (1-&gt;4)-linked alpha-D-glucose residues with release of alpha-D-glucose.</text>
        <dbReference type="EC" id="3.2.1.20"/>
    </reaction>
</comment>
<evidence type="ECO:0000256" key="13">
    <source>
        <dbReference type="ARBA" id="ARBA00023295"/>
    </source>
</evidence>